<dbReference type="PIRSF" id="PIRSF021290">
    <property type="entry name" value="DUF1273"/>
    <property type="match status" value="1"/>
</dbReference>
<dbReference type="AlphaFoldDB" id="A0A0R2AZF1"/>
<accession>A0A0R2AZF1</accession>
<comment type="similarity">
    <text evidence="1">Belongs to the UPF0398 family.</text>
</comment>
<dbReference type="Proteomes" id="UP000051672">
    <property type="component" value="Unassembled WGS sequence"/>
</dbReference>
<dbReference type="PANTHER" id="PTHR38440:SF1">
    <property type="entry name" value="UPF0398 PROTEIN SPR0331"/>
    <property type="match status" value="1"/>
</dbReference>
<dbReference type="InterPro" id="IPR010697">
    <property type="entry name" value="YspA"/>
</dbReference>
<dbReference type="OrthoDB" id="2301957at2"/>
<dbReference type="Gene3D" id="3.40.50.450">
    <property type="match status" value="1"/>
</dbReference>
<dbReference type="SUPFAM" id="SSF102405">
    <property type="entry name" value="MCP/YpsA-like"/>
    <property type="match status" value="1"/>
</dbReference>
<sequence>MLSRLWLTGYRSFELNVFGDKDPKLVVLEYALTNSLRVFLDDGLEWVISGGELGIEQWGLEAATKLKADYPKLQTAMMLPFSDFGNRWSENNQAHLAQLKLQVDFTASVSQQPYQNPSQLHQYQDFMLQHTDGALMVYDPEFPGKAKYQYDAILRYQEHHDYPFTQISMSDLEEAAQNYADSQQDF</sequence>
<evidence type="ECO:0000313" key="3">
    <source>
        <dbReference type="Proteomes" id="UP000051672"/>
    </source>
</evidence>
<dbReference type="PATRIC" id="fig|1423727.3.peg.381"/>
<dbReference type="Pfam" id="PF06908">
    <property type="entry name" value="YpsA"/>
    <property type="match status" value="1"/>
</dbReference>
<proteinExistence type="inferred from homology"/>
<organism evidence="2 3">
    <name type="scientific">Lacticaseibacillus brantae DSM 23927</name>
    <dbReference type="NCBI Taxonomy" id="1423727"/>
    <lineage>
        <taxon>Bacteria</taxon>
        <taxon>Bacillati</taxon>
        <taxon>Bacillota</taxon>
        <taxon>Bacilli</taxon>
        <taxon>Lactobacillales</taxon>
        <taxon>Lactobacillaceae</taxon>
        <taxon>Lacticaseibacillus</taxon>
    </lineage>
</organism>
<dbReference type="STRING" id="1423727.FC34_GL000379"/>
<dbReference type="NCBIfam" id="NF010181">
    <property type="entry name" value="PRK13660.1"/>
    <property type="match status" value="1"/>
</dbReference>
<dbReference type="PANTHER" id="PTHR38440">
    <property type="entry name" value="UPF0398 PROTEIN YPSA"/>
    <property type="match status" value="1"/>
</dbReference>
<protein>
    <recommendedName>
        <fullName evidence="1">UPF0398 protein FC34_GL000379</fullName>
    </recommendedName>
</protein>
<keyword evidence="3" id="KW-1185">Reference proteome</keyword>
<evidence type="ECO:0000256" key="1">
    <source>
        <dbReference type="HAMAP-Rule" id="MF_01575"/>
    </source>
</evidence>
<gene>
    <name evidence="2" type="ORF">FC34_GL000379</name>
</gene>
<name>A0A0R2AZF1_9LACO</name>
<evidence type="ECO:0000313" key="2">
    <source>
        <dbReference type="EMBL" id="KRM72669.1"/>
    </source>
</evidence>
<reference evidence="2 3" key="1">
    <citation type="journal article" date="2015" name="Genome Announc.">
        <title>Expanding the biotechnology potential of lactobacilli through comparative genomics of 213 strains and associated genera.</title>
        <authorList>
            <person name="Sun Z."/>
            <person name="Harris H.M."/>
            <person name="McCann A."/>
            <person name="Guo C."/>
            <person name="Argimon S."/>
            <person name="Zhang W."/>
            <person name="Yang X."/>
            <person name="Jeffery I.B."/>
            <person name="Cooney J.C."/>
            <person name="Kagawa T.F."/>
            <person name="Liu W."/>
            <person name="Song Y."/>
            <person name="Salvetti E."/>
            <person name="Wrobel A."/>
            <person name="Rasinkangas P."/>
            <person name="Parkhill J."/>
            <person name="Rea M.C."/>
            <person name="O'Sullivan O."/>
            <person name="Ritari J."/>
            <person name="Douillard F.P."/>
            <person name="Paul Ross R."/>
            <person name="Yang R."/>
            <person name="Briner A.E."/>
            <person name="Felis G.E."/>
            <person name="de Vos W.M."/>
            <person name="Barrangou R."/>
            <person name="Klaenhammer T.R."/>
            <person name="Caufield P.W."/>
            <person name="Cui Y."/>
            <person name="Zhang H."/>
            <person name="O'Toole P.W."/>
        </authorList>
    </citation>
    <scope>NUCLEOTIDE SEQUENCE [LARGE SCALE GENOMIC DNA]</scope>
    <source>
        <strain evidence="2 3">DSM 23927</strain>
    </source>
</reference>
<dbReference type="EMBL" id="AYZQ01000001">
    <property type="protein sequence ID" value="KRM72669.1"/>
    <property type="molecule type" value="Genomic_DNA"/>
</dbReference>
<dbReference type="HAMAP" id="MF_01575">
    <property type="entry name" value="UPF0398"/>
    <property type="match status" value="1"/>
</dbReference>
<dbReference type="RefSeq" id="WP_057893691.1">
    <property type="nucleotide sequence ID" value="NZ_AYZQ01000001.1"/>
</dbReference>
<comment type="caution">
    <text evidence="2">The sequence shown here is derived from an EMBL/GenBank/DDBJ whole genome shotgun (WGS) entry which is preliminary data.</text>
</comment>